<dbReference type="AlphaFoldDB" id="A0AAD3S532"/>
<evidence type="ECO:0000256" key="1">
    <source>
        <dbReference type="SAM" id="MobiDB-lite"/>
    </source>
</evidence>
<feature type="compositionally biased region" description="Pro residues" evidence="1">
    <location>
        <begin position="40"/>
        <end position="55"/>
    </location>
</feature>
<dbReference type="EMBL" id="BSYO01000005">
    <property type="protein sequence ID" value="GMH04541.1"/>
    <property type="molecule type" value="Genomic_DNA"/>
</dbReference>
<dbReference type="InterPro" id="IPR040249">
    <property type="entry name" value="Ricin_B-like_lectin_EULS3-like"/>
</dbReference>
<organism evidence="2 3">
    <name type="scientific">Nepenthes gracilis</name>
    <name type="common">Slender pitcher plant</name>
    <dbReference type="NCBI Taxonomy" id="150966"/>
    <lineage>
        <taxon>Eukaryota</taxon>
        <taxon>Viridiplantae</taxon>
        <taxon>Streptophyta</taxon>
        <taxon>Embryophyta</taxon>
        <taxon>Tracheophyta</taxon>
        <taxon>Spermatophyta</taxon>
        <taxon>Magnoliopsida</taxon>
        <taxon>eudicotyledons</taxon>
        <taxon>Gunneridae</taxon>
        <taxon>Pentapetalae</taxon>
        <taxon>Caryophyllales</taxon>
        <taxon>Nepenthaceae</taxon>
        <taxon>Nepenthes</taxon>
    </lineage>
</organism>
<sequence length="267" mass="30436">MENPFDHHHRRHHHRPDEEEDYPPPSHFPSDADPYYQQPPAYPSPFDQPPPPPPRYGAYEQPPHPPPRPAEVTNVYHSSYESADYPPPSYSQHTSHISHAPPQEEEHHHFRPHVPSFIQSHIHSHTHEDQGPGFANKPSVRVYSKAETNYSLAIRDGHVILARSNPSDPNQHWIKDEKYSTRVKDEEGFPSFALVNKATGQAMKHSIGATKPVQLIPYNQDALDESILWTESRDLGDGFRTIRMVTISGGRSFLIETCVHSIRSNAD</sequence>
<dbReference type="SUPFAM" id="SSF50370">
    <property type="entry name" value="Ricin B-like lectins"/>
    <property type="match status" value="1"/>
</dbReference>
<reference evidence="2" key="1">
    <citation type="submission" date="2023-05" db="EMBL/GenBank/DDBJ databases">
        <title>Nepenthes gracilis genome sequencing.</title>
        <authorList>
            <person name="Fukushima K."/>
        </authorList>
    </citation>
    <scope>NUCLEOTIDE SEQUENCE</scope>
    <source>
        <strain evidence="2">SING2019-196</strain>
    </source>
</reference>
<dbReference type="PANTHER" id="PTHR31257">
    <property type="entry name" value="RICIN B-LIKE LECTIN EULS3"/>
    <property type="match status" value="1"/>
</dbReference>
<feature type="region of interest" description="Disordered" evidence="1">
    <location>
        <begin position="1"/>
        <end position="108"/>
    </location>
</feature>
<keyword evidence="3" id="KW-1185">Reference proteome</keyword>
<protein>
    <submittedName>
        <fullName evidence="2">Uncharacterized protein</fullName>
    </submittedName>
</protein>
<evidence type="ECO:0000313" key="3">
    <source>
        <dbReference type="Proteomes" id="UP001279734"/>
    </source>
</evidence>
<dbReference type="PANTHER" id="PTHR31257:SF2">
    <property type="entry name" value="RICIN B-LIKE LECTIN EULS3"/>
    <property type="match status" value="1"/>
</dbReference>
<dbReference type="InterPro" id="IPR035992">
    <property type="entry name" value="Ricin_B-like_lectins"/>
</dbReference>
<dbReference type="CDD" id="cd23431">
    <property type="entry name" value="beta-trefoil_Ricin_AtEULS3-like"/>
    <property type="match status" value="1"/>
</dbReference>
<comment type="caution">
    <text evidence="2">The sequence shown here is derived from an EMBL/GenBank/DDBJ whole genome shotgun (WGS) entry which is preliminary data.</text>
</comment>
<accession>A0AAD3S532</accession>
<name>A0AAD3S532_NEPGR</name>
<evidence type="ECO:0000313" key="2">
    <source>
        <dbReference type="EMBL" id="GMH04541.1"/>
    </source>
</evidence>
<dbReference type="Proteomes" id="UP001279734">
    <property type="component" value="Unassembled WGS sequence"/>
</dbReference>
<proteinExistence type="predicted"/>
<gene>
    <name evidence="2" type="ORF">Nepgr_006381</name>
</gene>